<gene>
    <name evidence="3" type="ORF">H9655_04895</name>
</gene>
<keyword evidence="1" id="KW-0046">Antibiotic resistance</keyword>
<evidence type="ECO:0000313" key="4">
    <source>
        <dbReference type="Proteomes" id="UP000657931"/>
    </source>
</evidence>
<comment type="caution">
    <text evidence="3">The sequence shown here is derived from an EMBL/GenBank/DDBJ whole genome shotgun (WGS) entry which is preliminary data.</text>
</comment>
<dbReference type="PANTHER" id="PTHR31438:SF1">
    <property type="entry name" value="LYSINE N-ACYLTRANSFERASE C17G9.06C-RELATED"/>
    <property type="match status" value="1"/>
</dbReference>
<dbReference type="Proteomes" id="UP000657931">
    <property type="component" value="Unassembled WGS sequence"/>
</dbReference>
<dbReference type="Pfam" id="PF13523">
    <property type="entry name" value="Acetyltransf_8"/>
    <property type="match status" value="1"/>
</dbReference>
<dbReference type="CDD" id="cd04301">
    <property type="entry name" value="NAT_SF"/>
    <property type="match status" value="1"/>
</dbReference>
<evidence type="ECO:0000256" key="1">
    <source>
        <dbReference type="ARBA" id="ARBA00023251"/>
    </source>
</evidence>
<dbReference type="PROSITE" id="PS51186">
    <property type="entry name" value="GNAT"/>
    <property type="match status" value="1"/>
</dbReference>
<reference evidence="3 4" key="1">
    <citation type="submission" date="2020-08" db="EMBL/GenBank/DDBJ databases">
        <title>A Genomic Blueprint of the Chicken Gut Microbiome.</title>
        <authorList>
            <person name="Gilroy R."/>
            <person name="Ravi A."/>
            <person name="Getino M."/>
            <person name="Pursley I."/>
            <person name="Horton D.L."/>
            <person name="Alikhan N.-F."/>
            <person name="Baker D."/>
            <person name="Gharbi K."/>
            <person name="Hall N."/>
            <person name="Watson M."/>
            <person name="Adriaenssens E.M."/>
            <person name="Foster-Nyarko E."/>
            <person name="Jarju S."/>
            <person name="Secka A."/>
            <person name="Antonio M."/>
            <person name="Oren A."/>
            <person name="Chaudhuri R."/>
            <person name="La Ragione R.M."/>
            <person name="Hildebrand F."/>
            <person name="Pallen M.J."/>
        </authorList>
    </citation>
    <scope>NUCLEOTIDE SEQUENCE [LARGE SCALE GENOMIC DNA]</scope>
    <source>
        <strain evidence="3 4">Sa5YUA1</strain>
    </source>
</reference>
<accession>A0ABR8QLF5</accession>
<organism evidence="3 4">
    <name type="scientific">Cytobacillus stercorigallinarum</name>
    <dbReference type="NCBI Taxonomy" id="2762240"/>
    <lineage>
        <taxon>Bacteria</taxon>
        <taxon>Bacillati</taxon>
        <taxon>Bacillota</taxon>
        <taxon>Bacilli</taxon>
        <taxon>Bacillales</taxon>
        <taxon>Bacillaceae</taxon>
        <taxon>Cytobacillus</taxon>
    </lineage>
</organism>
<protein>
    <submittedName>
        <fullName evidence="3">GNAT family N-acetyltransferase</fullName>
    </submittedName>
</protein>
<proteinExistence type="predicted"/>
<dbReference type="EMBL" id="JACSQT010000002">
    <property type="protein sequence ID" value="MBD7936355.1"/>
    <property type="molecule type" value="Genomic_DNA"/>
</dbReference>
<dbReference type="SUPFAM" id="SSF55729">
    <property type="entry name" value="Acyl-CoA N-acyltransferases (Nat)"/>
    <property type="match status" value="1"/>
</dbReference>
<evidence type="ECO:0000259" key="2">
    <source>
        <dbReference type="PROSITE" id="PS51186"/>
    </source>
</evidence>
<name>A0ABR8QLF5_9BACI</name>
<dbReference type="InterPro" id="IPR000182">
    <property type="entry name" value="GNAT_dom"/>
</dbReference>
<sequence length="168" mass="19522">MTKHDYQYMSKWLSTKEVLTFYGDVNEPFSLEMVKQKYGPRIDGEINVPPFIVELKDQPIGFMQYYPVDNEYFGFEGNEIIYGIDQFIGEPMLFGKGIGTRMVKLFVAYIAQRTEAKMVILDPATNNHRAIACYEKVGFTKVRKMNNDSNWLMAYSLMCSEQCNSKRN</sequence>
<dbReference type="InterPro" id="IPR016181">
    <property type="entry name" value="Acyl_CoA_acyltransferase"/>
</dbReference>
<keyword evidence="4" id="KW-1185">Reference proteome</keyword>
<evidence type="ECO:0000313" key="3">
    <source>
        <dbReference type="EMBL" id="MBD7936355.1"/>
    </source>
</evidence>
<dbReference type="Gene3D" id="3.40.630.30">
    <property type="match status" value="1"/>
</dbReference>
<feature type="domain" description="N-acetyltransferase" evidence="2">
    <location>
        <begin position="1"/>
        <end position="158"/>
    </location>
</feature>
<dbReference type="PANTHER" id="PTHR31438">
    <property type="entry name" value="LYSINE N-ACYLTRANSFERASE C17G9.06C-RELATED"/>
    <property type="match status" value="1"/>
</dbReference>